<feature type="non-terminal residue" evidence="2">
    <location>
        <position position="1"/>
    </location>
</feature>
<organism evidence="2 3">
    <name type="scientific">Fasciolopsis buskii</name>
    <dbReference type="NCBI Taxonomy" id="27845"/>
    <lineage>
        <taxon>Eukaryota</taxon>
        <taxon>Metazoa</taxon>
        <taxon>Spiralia</taxon>
        <taxon>Lophotrochozoa</taxon>
        <taxon>Platyhelminthes</taxon>
        <taxon>Trematoda</taxon>
        <taxon>Digenea</taxon>
        <taxon>Plagiorchiida</taxon>
        <taxon>Echinostomata</taxon>
        <taxon>Echinostomatoidea</taxon>
        <taxon>Fasciolidae</taxon>
        <taxon>Fasciolopsis</taxon>
    </lineage>
</organism>
<dbReference type="AlphaFoldDB" id="A0A8E0RUE3"/>
<feature type="domain" description="CDT1 Geminin-binding" evidence="1">
    <location>
        <begin position="1"/>
        <end position="42"/>
    </location>
</feature>
<dbReference type="OrthoDB" id="341730at2759"/>
<dbReference type="InterPro" id="IPR014939">
    <property type="entry name" value="CDT1_Gemini-bd-like"/>
</dbReference>
<name>A0A8E0RUE3_9TREM</name>
<dbReference type="Proteomes" id="UP000728185">
    <property type="component" value="Unassembled WGS sequence"/>
</dbReference>
<accession>A0A8E0RUE3</accession>
<protein>
    <recommendedName>
        <fullName evidence="1">CDT1 Geminin-binding domain-containing protein</fullName>
    </recommendedName>
</protein>
<reference evidence="2" key="1">
    <citation type="submission" date="2019-05" db="EMBL/GenBank/DDBJ databases">
        <title>Annotation for the trematode Fasciolopsis buski.</title>
        <authorList>
            <person name="Choi Y.-J."/>
        </authorList>
    </citation>
    <scope>NUCLEOTIDE SEQUENCE</scope>
    <source>
        <strain evidence="2">HT</strain>
        <tissue evidence="2">Whole worm</tissue>
    </source>
</reference>
<evidence type="ECO:0000259" key="1">
    <source>
        <dbReference type="Pfam" id="PF08839"/>
    </source>
</evidence>
<evidence type="ECO:0000313" key="3">
    <source>
        <dbReference type="Proteomes" id="UP000728185"/>
    </source>
</evidence>
<keyword evidence="3" id="KW-1185">Reference proteome</keyword>
<sequence length="163" mass="17275">EFLKALPDVNANELPDDTELRRWHPKFALDTAVPPIKPSPLPIKPSDIDQKITTAKDAVRAFQARALFLEAEACQNVAAARLQHSLPNIPSPTKASACSPRKLASVNSLTNVGGLAPSVALFDSPAPSLPSTITDSSVSAHLKGVSAALLSKVSLHLKDLVIF</sequence>
<comment type="caution">
    <text evidence="2">The sequence shown here is derived from an EMBL/GenBank/DDBJ whole genome shotgun (WGS) entry which is preliminary data.</text>
</comment>
<proteinExistence type="predicted"/>
<evidence type="ECO:0000313" key="2">
    <source>
        <dbReference type="EMBL" id="KAA0188206.1"/>
    </source>
</evidence>
<dbReference type="EMBL" id="LUCM01008557">
    <property type="protein sequence ID" value="KAA0188206.1"/>
    <property type="molecule type" value="Genomic_DNA"/>
</dbReference>
<dbReference type="Pfam" id="PF08839">
    <property type="entry name" value="CDT1"/>
    <property type="match status" value="1"/>
</dbReference>
<gene>
    <name evidence="2" type="ORF">FBUS_11685</name>
</gene>